<keyword evidence="2" id="KW-1185">Reference proteome</keyword>
<evidence type="ECO:0000313" key="2">
    <source>
        <dbReference type="Proteomes" id="UP001061302"/>
    </source>
</evidence>
<dbReference type="Proteomes" id="UP001061302">
    <property type="component" value="Chromosome"/>
</dbReference>
<proteinExistence type="predicted"/>
<evidence type="ECO:0000313" key="1">
    <source>
        <dbReference type="EMBL" id="UXY13929.1"/>
    </source>
</evidence>
<gene>
    <name evidence="1" type="ORF">N8I74_11405</name>
</gene>
<dbReference type="EMBL" id="CP106753">
    <property type="protein sequence ID" value="UXY13929.1"/>
    <property type="molecule type" value="Genomic_DNA"/>
</dbReference>
<reference evidence="1" key="1">
    <citation type="submission" date="2022-10" db="EMBL/GenBank/DDBJ databases">
        <title>Chitiniphilus purpureus sp. nov., a novel chitin-degrading bacterium isolated from crawfish pond sediment.</title>
        <authorList>
            <person name="Li K."/>
        </authorList>
    </citation>
    <scope>NUCLEOTIDE SEQUENCE</scope>
    <source>
        <strain evidence="1">CD1</strain>
    </source>
</reference>
<protein>
    <submittedName>
        <fullName evidence="1">DUF2863 family protein</fullName>
    </submittedName>
</protein>
<accession>A0ABY6DHW1</accession>
<name>A0ABY6DHW1_9NEIS</name>
<organism evidence="1 2">
    <name type="scientific">Chitiniphilus purpureus</name>
    <dbReference type="NCBI Taxonomy" id="2981137"/>
    <lineage>
        <taxon>Bacteria</taxon>
        <taxon>Pseudomonadati</taxon>
        <taxon>Pseudomonadota</taxon>
        <taxon>Betaproteobacteria</taxon>
        <taxon>Neisseriales</taxon>
        <taxon>Chitinibacteraceae</taxon>
        <taxon>Chitiniphilus</taxon>
    </lineage>
</organism>
<dbReference type="RefSeq" id="WP_263123224.1">
    <property type="nucleotide sequence ID" value="NZ_CP106753.1"/>
</dbReference>
<sequence>MYLPDPRRYPRVNPQNPVIRALMAYLTAPDAATAADKRCALVEQLTSLLAAADHYALNGALTQAPSQEAYKALWQVLREVVEQPPPSGAEWNVLFTIPVILVAGARSPLQLPGRLPEPAAVLALLRQHGVVDADADLLLSPALVHPGDMAAINPALLAQWRDLPYAEAAAALGKAVREAPVQLKNEGVFLRYLVGLARQRRDGAAPLRLGGQVGAWGMPLAQLIGDALQQEGLTLFAIPRAPQPWLAAQDSARATQLETQLQVAVSNAVRSIRSKRRTPAVVLAAHEGGELRITFSSQEDGERWEGFVWPLAPLDSVEQIHGFAEALLRECQVDDVRVIDTVQPDKDGELPFFVTAHIPAKHVEQGS</sequence>